<dbReference type="PANTHER" id="PTHR11076:SF33">
    <property type="entry name" value="DNA POLYMERASE KAPPA"/>
    <property type="match status" value="1"/>
</dbReference>
<feature type="domain" description="UmuC" evidence="9">
    <location>
        <begin position="5"/>
        <end position="185"/>
    </location>
</feature>
<dbReference type="Pfam" id="PF11799">
    <property type="entry name" value="IMS_C"/>
    <property type="match status" value="1"/>
</dbReference>
<comment type="catalytic activity">
    <reaction evidence="8">
        <text>DNA(n) + a 2'-deoxyribonucleoside 5'-triphosphate = DNA(n+1) + diphosphate</text>
        <dbReference type="Rhea" id="RHEA:22508"/>
        <dbReference type="Rhea" id="RHEA-COMP:17339"/>
        <dbReference type="Rhea" id="RHEA-COMP:17340"/>
        <dbReference type="ChEBI" id="CHEBI:33019"/>
        <dbReference type="ChEBI" id="CHEBI:61560"/>
        <dbReference type="ChEBI" id="CHEBI:173112"/>
        <dbReference type="EC" id="2.7.7.7"/>
    </reaction>
</comment>
<dbReference type="EC" id="2.7.7.7" evidence="8"/>
<dbReference type="Pfam" id="PF00817">
    <property type="entry name" value="IMS"/>
    <property type="match status" value="1"/>
</dbReference>
<dbReference type="Gene3D" id="3.40.1170.60">
    <property type="match status" value="1"/>
</dbReference>
<dbReference type="InterPro" id="IPR050116">
    <property type="entry name" value="DNA_polymerase-Y"/>
</dbReference>
<dbReference type="GO" id="GO:0006261">
    <property type="term" value="P:DNA-templated DNA replication"/>
    <property type="evidence" value="ECO:0007669"/>
    <property type="project" value="UniProtKB-UniRule"/>
</dbReference>
<dbReference type="GO" id="GO:0006281">
    <property type="term" value="P:DNA repair"/>
    <property type="evidence" value="ECO:0007669"/>
    <property type="project" value="UniProtKB-UniRule"/>
</dbReference>
<feature type="site" description="Substrate discrimination" evidence="8">
    <location>
        <position position="14"/>
    </location>
</feature>
<evidence type="ECO:0000256" key="4">
    <source>
        <dbReference type="ARBA" id="ARBA00022723"/>
    </source>
</evidence>
<keyword evidence="8" id="KW-0515">Mutator protein</keyword>
<dbReference type="GO" id="GO:0003887">
    <property type="term" value="F:DNA-directed DNA polymerase activity"/>
    <property type="evidence" value="ECO:0007669"/>
    <property type="project" value="UniProtKB-UniRule"/>
</dbReference>
<dbReference type="GO" id="GO:0003684">
    <property type="term" value="F:damaged DNA binding"/>
    <property type="evidence" value="ECO:0007669"/>
    <property type="project" value="InterPro"/>
</dbReference>
<dbReference type="InterPro" id="IPR017961">
    <property type="entry name" value="DNA_pol_Y-fam_little_finger"/>
</dbReference>
<feature type="binding site" evidence="8">
    <location>
        <position position="103"/>
    </location>
    <ligand>
        <name>Mg(2+)</name>
        <dbReference type="ChEBI" id="CHEBI:18420"/>
    </ligand>
</feature>
<evidence type="ECO:0000256" key="1">
    <source>
        <dbReference type="ARBA" id="ARBA00010945"/>
    </source>
</evidence>
<dbReference type="Gene3D" id="3.30.70.270">
    <property type="match status" value="1"/>
</dbReference>
<evidence type="ECO:0000256" key="2">
    <source>
        <dbReference type="ARBA" id="ARBA00022679"/>
    </source>
</evidence>
<keyword evidence="3 8" id="KW-0548">Nucleotidyltransferase</keyword>
<dbReference type="NCBIfam" id="NF002677">
    <property type="entry name" value="PRK02406.1"/>
    <property type="match status" value="1"/>
</dbReference>
<dbReference type="GO" id="GO:0009432">
    <property type="term" value="P:SOS response"/>
    <property type="evidence" value="ECO:0007669"/>
    <property type="project" value="TreeGrafter"/>
</dbReference>
<comment type="subunit">
    <text evidence="8">Monomer.</text>
</comment>
<sequence length="363" mass="40950">MGRVILHVDCDAFYAGVEQAHHPELRGKPLAIVGNKRKGFVITASYEARAKGIHTLMFIEQARRLCPDLIIKTPDFPLYKQESRRIFSFLGSITPLIEVASIDECYMDVSDVYEAYGGVPALVRHIQQRVEEEIGTTLSIGIAPCKFLAKMASGFQKPRGITVLRRRDIQEKLWPLPILRTHGIGEKSAALLEAHGIHTIGGFAKADTGEVKRLLGNRGLSMQAYVNGHDNRPVDPSTADQVRTLSKYRTFLTDTDQEPFILDELLAICQDMSGRLQAKGVLTQNVHLTIRYADRERTTLTRSRKLGQPIMEGEELFQAAVRLWRHNWAGDIIRLIGITVSDIVEKERAYKQLDLFSYQKDKI</sequence>
<evidence type="ECO:0000259" key="9">
    <source>
        <dbReference type="PROSITE" id="PS50173"/>
    </source>
</evidence>
<keyword evidence="7 8" id="KW-0234">DNA repair</keyword>
<dbReference type="NCBIfam" id="NF002492">
    <property type="entry name" value="PRK01810.1"/>
    <property type="match status" value="1"/>
</dbReference>
<evidence type="ECO:0000256" key="8">
    <source>
        <dbReference type="HAMAP-Rule" id="MF_01113"/>
    </source>
</evidence>
<keyword evidence="4 8" id="KW-0479">Metal-binding</keyword>
<dbReference type="EMBL" id="JANCLT010000002">
    <property type="protein sequence ID" value="MCP8967725.1"/>
    <property type="molecule type" value="Genomic_DNA"/>
</dbReference>
<keyword evidence="8" id="KW-0238">DNA-binding</keyword>
<comment type="caution">
    <text evidence="10">The sequence shown here is derived from an EMBL/GenBank/DDBJ whole genome shotgun (WGS) entry which is preliminary data.</text>
</comment>
<keyword evidence="5 8" id="KW-0227">DNA damage</keyword>
<comment type="subcellular location">
    <subcellularLocation>
        <location evidence="8">Cytoplasm</location>
    </subcellularLocation>
</comment>
<evidence type="ECO:0000313" key="11">
    <source>
        <dbReference type="Proteomes" id="UP001156102"/>
    </source>
</evidence>
<dbReference type="SUPFAM" id="SSF56672">
    <property type="entry name" value="DNA/RNA polymerases"/>
    <property type="match status" value="1"/>
</dbReference>
<comment type="cofactor">
    <cofactor evidence="8">
        <name>Mg(2+)</name>
        <dbReference type="ChEBI" id="CHEBI:18420"/>
    </cofactor>
    <text evidence="8">Binds 2 magnesium ions per subunit.</text>
</comment>
<comment type="similarity">
    <text evidence="1 8">Belongs to the DNA polymerase type-Y family.</text>
</comment>
<name>A0AA41X7H1_9BACI</name>
<dbReference type="GO" id="GO:0005829">
    <property type="term" value="C:cytosol"/>
    <property type="evidence" value="ECO:0007669"/>
    <property type="project" value="TreeGrafter"/>
</dbReference>
<dbReference type="Proteomes" id="UP001156102">
    <property type="component" value="Unassembled WGS sequence"/>
</dbReference>
<protein>
    <recommendedName>
        <fullName evidence="8">DNA polymerase IV</fullName>
        <shortName evidence="8">Pol IV</shortName>
        <ecNumber evidence="8">2.7.7.7</ecNumber>
    </recommendedName>
</protein>
<keyword evidence="11" id="KW-1185">Reference proteome</keyword>
<dbReference type="Gene3D" id="1.10.150.20">
    <property type="entry name" value="5' to 3' exonuclease, C-terminal subdomain"/>
    <property type="match status" value="1"/>
</dbReference>
<dbReference type="RefSeq" id="WP_254757643.1">
    <property type="nucleotide sequence ID" value="NZ_JANCLT010000002.1"/>
</dbReference>
<dbReference type="AlphaFoldDB" id="A0AA41X7H1"/>
<evidence type="ECO:0000313" key="10">
    <source>
        <dbReference type="EMBL" id="MCP8967725.1"/>
    </source>
</evidence>
<dbReference type="GO" id="GO:0042276">
    <property type="term" value="P:error-prone translesion synthesis"/>
    <property type="evidence" value="ECO:0007669"/>
    <property type="project" value="TreeGrafter"/>
</dbReference>
<keyword evidence="8" id="KW-0235">DNA replication</keyword>
<dbReference type="InterPro" id="IPR036775">
    <property type="entry name" value="DNA_pol_Y-fam_lit_finger_sf"/>
</dbReference>
<reference evidence="10" key="1">
    <citation type="submission" date="2022-07" db="EMBL/GenBank/DDBJ databases">
        <authorList>
            <person name="Li W.-J."/>
            <person name="Deng Q.-Q."/>
        </authorList>
    </citation>
    <scope>NUCLEOTIDE SEQUENCE</scope>
    <source>
        <strain evidence="10">SYSU M60031</strain>
    </source>
</reference>
<dbReference type="CDD" id="cd03586">
    <property type="entry name" value="PolY_Pol_IV_kappa"/>
    <property type="match status" value="1"/>
</dbReference>
<proteinExistence type="inferred from homology"/>
<feature type="active site" evidence="8">
    <location>
        <position position="104"/>
    </location>
</feature>
<dbReference type="InterPro" id="IPR001126">
    <property type="entry name" value="UmuC"/>
</dbReference>
<dbReference type="SUPFAM" id="SSF100879">
    <property type="entry name" value="Lesion bypass DNA polymerase (Y-family), little finger domain"/>
    <property type="match status" value="1"/>
</dbReference>
<evidence type="ECO:0000256" key="3">
    <source>
        <dbReference type="ARBA" id="ARBA00022695"/>
    </source>
</evidence>
<dbReference type="InterPro" id="IPR043502">
    <property type="entry name" value="DNA/RNA_pol_sf"/>
</dbReference>
<dbReference type="PANTHER" id="PTHR11076">
    <property type="entry name" value="DNA REPAIR POLYMERASE UMUC / TRANSFERASE FAMILY MEMBER"/>
    <property type="match status" value="1"/>
</dbReference>
<organism evidence="10 11">
    <name type="scientific">Ectobacillus ponti</name>
    <dbReference type="NCBI Taxonomy" id="2961894"/>
    <lineage>
        <taxon>Bacteria</taxon>
        <taxon>Bacillati</taxon>
        <taxon>Bacillota</taxon>
        <taxon>Bacilli</taxon>
        <taxon>Bacillales</taxon>
        <taxon>Bacillaceae</taxon>
        <taxon>Ectobacillus</taxon>
    </lineage>
</organism>
<feature type="binding site" evidence="8">
    <location>
        <position position="9"/>
    </location>
    <ligand>
        <name>Mg(2+)</name>
        <dbReference type="ChEBI" id="CHEBI:18420"/>
    </ligand>
</feature>
<keyword evidence="8" id="KW-0239">DNA-directed DNA polymerase</keyword>
<evidence type="ECO:0000256" key="5">
    <source>
        <dbReference type="ARBA" id="ARBA00022763"/>
    </source>
</evidence>
<dbReference type="FunFam" id="3.40.1170.60:FF:000003">
    <property type="entry name" value="DNA polymerase eta"/>
    <property type="match status" value="1"/>
</dbReference>
<dbReference type="HAMAP" id="MF_01113">
    <property type="entry name" value="DNApol_IV"/>
    <property type="match status" value="1"/>
</dbReference>
<comment type="function">
    <text evidence="8">Poorly processive, error-prone DNA polymerase involved in untargeted mutagenesis. Copies undamaged DNA at stalled replication forks, which arise in vivo from mismatched or misaligned primer ends. These misaligned primers can be extended by PolIV. Exhibits no 3'-5' exonuclease (proofreading) activity. May be involved in translesional synthesis, in conjunction with the beta clamp from PolIII.</text>
</comment>
<dbReference type="GO" id="GO:0000287">
    <property type="term" value="F:magnesium ion binding"/>
    <property type="evidence" value="ECO:0007669"/>
    <property type="project" value="UniProtKB-UniRule"/>
</dbReference>
<dbReference type="PROSITE" id="PS50173">
    <property type="entry name" value="UMUC"/>
    <property type="match status" value="1"/>
</dbReference>
<evidence type="ECO:0000256" key="7">
    <source>
        <dbReference type="ARBA" id="ARBA00023204"/>
    </source>
</evidence>
<evidence type="ECO:0000256" key="6">
    <source>
        <dbReference type="ARBA" id="ARBA00022842"/>
    </source>
</evidence>
<gene>
    <name evidence="8" type="primary">dinB</name>
    <name evidence="10" type="ORF">NK662_04125</name>
</gene>
<keyword evidence="8" id="KW-0963">Cytoplasm</keyword>
<accession>A0AA41X7H1</accession>
<dbReference type="Gene3D" id="3.30.1490.100">
    <property type="entry name" value="DNA polymerase, Y-family, little finger domain"/>
    <property type="match status" value="1"/>
</dbReference>
<keyword evidence="2 8" id="KW-0808">Transferase</keyword>
<dbReference type="InterPro" id="IPR022880">
    <property type="entry name" value="DNApol_IV"/>
</dbReference>
<keyword evidence="6 8" id="KW-0460">Magnesium</keyword>
<dbReference type="InterPro" id="IPR043128">
    <property type="entry name" value="Rev_trsase/Diguanyl_cyclase"/>
</dbReference>